<feature type="transmembrane region" description="Helical" evidence="1">
    <location>
        <begin position="85"/>
        <end position="103"/>
    </location>
</feature>
<dbReference type="OrthoDB" id="2742220at2759"/>
<protein>
    <recommendedName>
        <fullName evidence="4">Transmembrane protein</fullName>
    </recommendedName>
</protein>
<gene>
    <name evidence="2" type="ORF">CPB83DRAFT_851697</name>
</gene>
<keyword evidence="3" id="KW-1185">Reference proteome</keyword>
<keyword evidence="1" id="KW-0812">Transmembrane</keyword>
<dbReference type="EMBL" id="MU157843">
    <property type="protein sequence ID" value="KAF9529852.1"/>
    <property type="molecule type" value="Genomic_DNA"/>
</dbReference>
<dbReference type="Proteomes" id="UP000807306">
    <property type="component" value="Unassembled WGS sequence"/>
</dbReference>
<feature type="transmembrane region" description="Helical" evidence="1">
    <location>
        <begin position="115"/>
        <end position="136"/>
    </location>
</feature>
<name>A0A9P6EIT9_9AGAR</name>
<organism evidence="2 3">
    <name type="scientific">Crepidotus variabilis</name>
    <dbReference type="NCBI Taxonomy" id="179855"/>
    <lineage>
        <taxon>Eukaryota</taxon>
        <taxon>Fungi</taxon>
        <taxon>Dikarya</taxon>
        <taxon>Basidiomycota</taxon>
        <taxon>Agaricomycotina</taxon>
        <taxon>Agaricomycetes</taxon>
        <taxon>Agaricomycetidae</taxon>
        <taxon>Agaricales</taxon>
        <taxon>Agaricineae</taxon>
        <taxon>Crepidotaceae</taxon>
        <taxon>Crepidotus</taxon>
    </lineage>
</organism>
<sequence>MPDWHSPSELERDARIGNRLTCVWTGLYLWEIVTSLQFERDLMLRKRVFRWSLAPYLVCRYAQIISLICYVYTEAAMSQFNCPVLYAVVFFAELSTVTASVIFALRTMAVWTHRFVTACLWAMIVAVVILVLVSTARNRTQWNFVVSQCLYVDEGLAYAAIIRVRAYIMTFDAAILALVAYKLLAGFHARDNGNILRFVFGQGLLYFVVAFVGNAIAVGFLIWKPNYHVGLMATQPATLFSSIAACRSVRSLEKFMVRETKQIPRSLSTVTTGRVVLDTIMSDDDIHLDTMTSRI</sequence>
<evidence type="ECO:0000313" key="2">
    <source>
        <dbReference type="EMBL" id="KAF9529852.1"/>
    </source>
</evidence>
<evidence type="ECO:0008006" key="4">
    <source>
        <dbReference type="Google" id="ProtNLM"/>
    </source>
</evidence>
<feature type="transmembrane region" description="Helical" evidence="1">
    <location>
        <begin position="156"/>
        <end position="184"/>
    </location>
</feature>
<reference evidence="2" key="1">
    <citation type="submission" date="2020-11" db="EMBL/GenBank/DDBJ databases">
        <authorList>
            <consortium name="DOE Joint Genome Institute"/>
            <person name="Ahrendt S."/>
            <person name="Riley R."/>
            <person name="Andreopoulos W."/>
            <person name="Labutti K."/>
            <person name="Pangilinan J."/>
            <person name="Ruiz-Duenas F.J."/>
            <person name="Barrasa J.M."/>
            <person name="Sanchez-Garcia M."/>
            <person name="Camarero S."/>
            <person name="Miyauchi S."/>
            <person name="Serrano A."/>
            <person name="Linde D."/>
            <person name="Babiker R."/>
            <person name="Drula E."/>
            <person name="Ayuso-Fernandez I."/>
            <person name="Pacheco R."/>
            <person name="Padilla G."/>
            <person name="Ferreira P."/>
            <person name="Barriuso J."/>
            <person name="Kellner H."/>
            <person name="Castanera R."/>
            <person name="Alfaro M."/>
            <person name="Ramirez L."/>
            <person name="Pisabarro A.G."/>
            <person name="Kuo A."/>
            <person name="Tritt A."/>
            <person name="Lipzen A."/>
            <person name="He G."/>
            <person name="Yan M."/>
            <person name="Ng V."/>
            <person name="Cullen D."/>
            <person name="Martin F."/>
            <person name="Rosso M.-N."/>
            <person name="Henrissat B."/>
            <person name="Hibbett D."/>
            <person name="Martinez A.T."/>
            <person name="Grigoriev I.V."/>
        </authorList>
    </citation>
    <scope>NUCLEOTIDE SEQUENCE</scope>
    <source>
        <strain evidence="2">CBS 506.95</strain>
    </source>
</reference>
<evidence type="ECO:0000256" key="1">
    <source>
        <dbReference type="SAM" id="Phobius"/>
    </source>
</evidence>
<feature type="transmembrane region" description="Helical" evidence="1">
    <location>
        <begin position="204"/>
        <end position="223"/>
    </location>
</feature>
<keyword evidence="1" id="KW-1133">Transmembrane helix</keyword>
<evidence type="ECO:0000313" key="3">
    <source>
        <dbReference type="Proteomes" id="UP000807306"/>
    </source>
</evidence>
<proteinExistence type="predicted"/>
<keyword evidence="1" id="KW-0472">Membrane</keyword>
<feature type="transmembrane region" description="Helical" evidence="1">
    <location>
        <begin position="53"/>
        <end position="73"/>
    </location>
</feature>
<comment type="caution">
    <text evidence="2">The sequence shown here is derived from an EMBL/GenBank/DDBJ whole genome shotgun (WGS) entry which is preliminary data.</text>
</comment>
<dbReference type="AlphaFoldDB" id="A0A9P6EIT9"/>
<accession>A0A9P6EIT9</accession>